<name>A0A2K8UHZ1_9GAMM</name>
<dbReference type="RefSeq" id="WP_100922813.1">
    <property type="nucleotide sequence ID" value="NZ_CP020371.1"/>
</dbReference>
<keyword evidence="1" id="KW-0614">Plasmid</keyword>
<organism evidence="1 2">
    <name type="scientific">Candidatus Thiodictyon syntrophicum</name>
    <dbReference type="NCBI Taxonomy" id="1166950"/>
    <lineage>
        <taxon>Bacteria</taxon>
        <taxon>Pseudomonadati</taxon>
        <taxon>Pseudomonadota</taxon>
        <taxon>Gammaproteobacteria</taxon>
        <taxon>Chromatiales</taxon>
        <taxon>Chromatiaceae</taxon>
        <taxon>Thiodictyon</taxon>
    </lineage>
</organism>
<accession>A0A2K8UHZ1</accession>
<sequence>MIQIPVDVPGTAARWAILTLSTGSLLRRRTWPDPTGAALQGLGADYVYLLMQEEMPPDYDSRVQALVPTEEINISGNQLLTTYTTPTLPAEQLALAIDQQAEARIGMALDLLRISTPADMVDALGLIAARVEGVTLPDASQARVDQFMLLATNYTNAVKARAEALKTWVADHPGLAPDLDAGWPDLPTGAAA</sequence>
<reference evidence="1 2" key="1">
    <citation type="submission" date="2017-03" db="EMBL/GenBank/DDBJ databases">
        <title>Complete genome sequence of Candidatus 'Thiodictyon syntrophicum' sp. nov. strain Cad16T, a photolithoautotroph purple sulfur bacterium isolated from an alpine meromictic lake.</title>
        <authorList>
            <person name="Luedin S.M."/>
            <person name="Pothier J.F."/>
            <person name="Danza F."/>
            <person name="Storelli N."/>
            <person name="Wittwer M."/>
            <person name="Tonolla M."/>
        </authorList>
    </citation>
    <scope>NUCLEOTIDE SEQUENCE [LARGE SCALE GENOMIC DNA]</scope>
    <source>
        <strain evidence="1 2">Cad16T</strain>
        <plasmid evidence="2">Plasmid pts417</plasmid>
    </source>
</reference>
<evidence type="ECO:0000313" key="1">
    <source>
        <dbReference type="EMBL" id="AUB85168.1"/>
    </source>
</evidence>
<dbReference type="KEGG" id="tsy:THSYN_30065"/>
<protein>
    <submittedName>
        <fullName evidence="1">Uncharacterized protein</fullName>
    </submittedName>
</protein>
<dbReference type="EMBL" id="CP020371">
    <property type="protein sequence ID" value="AUB85168.1"/>
    <property type="molecule type" value="Genomic_DNA"/>
</dbReference>
<gene>
    <name evidence="1" type="ORF">THSYN_30065</name>
</gene>
<evidence type="ECO:0000313" key="2">
    <source>
        <dbReference type="Proteomes" id="UP000232638"/>
    </source>
</evidence>
<dbReference type="AlphaFoldDB" id="A0A2K8UHZ1"/>
<geneLocation type="plasmid" evidence="2">
    <name>pts417</name>
</geneLocation>
<keyword evidence="2" id="KW-1185">Reference proteome</keyword>
<dbReference type="Proteomes" id="UP000232638">
    <property type="component" value="Plasmid pTs417"/>
</dbReference>
<proteinExistence type="predicted"/>